<evidence type="ECO:0000256" key="9">
    <source>
        <dbReference type="ARBA" id="ARBA00023136"/>
    </source>
</evidence>
<dbReference type="RefSeq" id="WP_118291301.1">
    <property type="nucleotide sequence ID" value="NZ_QRLF01000023.1"/>
</dbReference>
<evidence type="ECO:0000256" key="6">
    <source>
        <dbReference type="ARBA" id="ARBA00022989"/>
    </source>
</evidence>
<evidence type="ECO:0000313" key="15">
    <source>
        <dbReference type="EMBL" id="RHI89152.1"/>
    </source>
</evidence>
<feature type="transmembrane region" description="Helical" evidence="14">
    <location>
        <begin position="74"/>
        <end position="92"/>
    </location>
</feature>
<evidence type="ECO:0000256" key="5">
    <source>
        <dbReference type="ARBA" id="ARBA00022692"/>
    </source>
</evidence>
<keyword evidence="10" id="KW-0325">Glycoprotein</keyword>
<keyword evidence="8" id="KW-0406">Ion transport</keyword>
<feature type="transmembrane region" description="Helical" evidence="14">
    <location>
        <begin position="178"/>
        <end position="197"/>
    </location>
</feature>
<dbReference type="GO" id="GO:0098660">
    <property type="term" value="P:inorganic ion transmembrane transport"/>
    <property type="evidence" value="ECO:0007669"/>
    <property type="project" value="UniProtKB-ARBA"/>
</dbReference>
<dbReference type="CDD" id="cd11495">
    <property type="entry name" value="SLC5sbd_NIS-like_u3"/>
    <property type="match status" value="1"/>
</dbReference>
<keyword evidence="3" id="KW-0813">Transport</keyword>
<name>A0A415BPT3_PHOVU</name>
<dbReference type="InterPro" id="IPR051163">
    <property type="entry name" value="Sodium:Solute_Symporter_SSF"/>
</dbReference>
<comment type="similarity">
    <text evidence="2 13">Belongs to the sodium:solute symporter (SSF) (TC 2.A.21) family.</text>
</comment>
<dbReference type="NCBIfam" id="TIGR00813">
    <property type="entry name" value="sss"/>
    <property type="match status" value="1"/>
</dbReference>
<evidence type="ECO:0000256" key="2">
    <source>
        <dbReference type="ARBA" id="ARBA00006434"/>
    </source>
</evidence>
<keyword evidence="7" id="KW-0915">Sodium</keyword>
<evidence type="ECO:0000256" key="13">
    <source>
        <dbReference type="RuleBase" id="RU362091"/>
    </source>
</evidence>
<reference evidence="15 16" key="1">
    <citation type="submission" date="2018-08" db="EMBL/GenBank/DDBJ databases">
        <title>A genome reference for cultivated species of the human gut microbiota.</title>
        <authorList>
            <person name="Zou Y."/>
            <person name="Xue W."/>
            <person name="Luo G."/>
        </authorList>
    </citation>
    <scope>NUCLEOTIDE SEQUENCE [LARGE SCALE GENOMIC DNA]</scope>
    <source>
        <strain evidence="15 16">AM13-21</strain>
    </source>
</reference>
<feature type="transmembrane region" description="Helical" evidence="14">
    <location>
        <begin position="372"/>
        <end position="391"/>
    </location>
</feature>
<dbReference type="PANTHER" id="PTHR42985:SF32">
    <property type="entry name" value="SODIUM IODIDE SYMPORTER"/>
    <property type="match status" value="1"/>
</dbReference>
<keyword evidence="9 14" id="KW-0472">Membrane</keyword>
<proteinExistence type="inferred from homology"/>
<evidence type="ECO:0000256" key="8">
    <source>
        <dbReference type="ARBA" id="ARBA00023065"/>
    </source>
</evidence>
<feature type="transmembrane region" description="Helical" evidence="14">
    <location>
        <begin position="6"/>
        <end position="24"/>
    </location>
</feature>
<feature type="transmembrane region" description="Helical" evidence="14">
    <location>
        <begin position="449"/>
        <end position="471"/>
    </location>
</feature>
<dbReference type="GO" id="GO:0015293">
    <property type="term" value="F:symporter activity"/>
    <property type="evidence" value="ECO:0007669"/>
    <property type="project" value="TreeGrafter"/>
</dbReference>
<dbReference type="Proteomes" id="UP000285777">
    <property type="component" value="Unassembled WGS sequence"/>
</dbReference>
<comment type="subcellular location">
    <subcellularLocation>
        <location evidence="1">Cell membrane</location>
        <topology evidence="1">Multi-pass membrane protein</topology>
    </subcellularLocation>
</comment>
<feature type="transmembrane region" description="Helical" evidence="14">
    <location>
        <begin position="44"/>
        <end position="62"/>
    </location>
</feature>
<dbReference type="AlphaFoldDB" id="A0A415BPT3"/>
<dbReference type="PROSITE" id="PS50283">
    <property type="entry name" value="NA_SOLUT_SYMP_3"/>
    <property type="match status" value="1"/>
</dbReference>
<keyword evidence="11" id="KW-0739">Sodium transport</keyword>
<evidence type="ECO:0000256" key="14">
    <source>
        <dbReference type="SAM" id="Phobius"/>
    </source>
</evidence>
<dbReference type="InterPro" id="IPR038377">
    <property type="entry name" value="Na/Glc_symporter_sf"/>
</dbReference>
<sequence>MHIIDIIIFILFTGGVVAFGCSFFKKKGTSEEFTSAGRSLPGWVVGMSIFATYVSSISYLGYPGKAFSGDWNAFVFSLSIPIASYFAARYFVPFYRSQDSISAYSFLENRFGPWARIYASSCYLLTQIARTGSILYLLALPMNVLLGWHIQTIIVVTSVAIVLYSMLGGMKAVIWTEAIQGIILIGGALVCMFILLFDMPGGPVQTFSIAMEDGKFSLGSFGSSLSESTFWVCLIYGIFTNLQNYGIDQSYVQRYHTAKNEKEAKFSALFGGYLFIPVSTIFFMIGTGLYVFYKVHPGILPDGVGADYVFPFFIVNELPMGLTGLLIASIFAAGMSTIATSVTSSSTIILTDYYQRFRKHAGNRERMLVLKLSSVGVGVAGILVAFAFMSVQSALDAWWALASIFSGGMLGLFLLGYISRKACNFDAVLGVVCGVILVCWIVISPFVHANLAIVFGTLLIFLVGFLSANLLNKRRCK</sequence>
<dbReference type="Gene3D" id="1.20.1730.10">
    <property type="entry name" value="Sodium/glucose cotransporter"/>
    <property type="match status" value="1"/>
</dbReference>
<dbReference type="Pfam" id="PF00474">
    <property type="entry name" value="SSF"/>
    <property type="match status" value="1"/>
</dbReference>
<keyword evidence="4" id="KW-1003">Cell membrane</keyword>
<feature type="transmembrane region" description="Helical" evidence="14">
    <location>
        <begin position="228"/>
        <end position="247"/>
    </location>
</feature>
<dbReference type="InterPro" id="IPR001734">
    <property type="entry name" value="Na/solute_symporter"/>
</dbReference>
<feature type="transmembrane region" description="Helical" evidence="14">
    <location>
        <begin position="425"/>
        <end position="443"/>
    </location>
</feature>
<evidence type="ECO:0000256" key="10">
    <source>
        <dbReference type="ARBA" id="ARBA00023180"/>
    </source>
</evidence>
<evidence type="ECO:0000256" key="12">
    <source>
        <dbReference type="ARBA" id="ARBA00036099"/>
    </source>
</evidence>
<evidence type="ECO:0000256" key="11">
    <source>
        <dbReference type="ARBA" id="ARBA00023201"/>
    </source>
</evidence>
<evidence type="ECO:0000256" key="1">
    <source>
        <dbReference type="ARBA" id="ARBA00004651"/>
    </source>
</evidence>
<comment type="catalytic activity">
    <reaction evidence="12">
        <text>iodide(out) + 2 Na(+)(out) = iodide(in) + 2 Na(+)(in)</text>
        <dbReference type="Rhea" id="RHEA:71207"/>
        <dbReference type="ChEBI" id="CHEBI:16382"/>
        <dbReference type="ChEBI" id="CHEBI:29101"/>
    </reaction>
</comment>
<gene>
    <name evidence="15" type="ORF">DW150_13995</name>
</gene>
<feature type="transmembrane region" description="Helical" evidence="14">
    <location>
        <begin position="145"/>
        <end position="166"/>
    </location>
</feature>
<protein>
    <submittedName>
        <fullName evidence="15">Sodium:solute symporter</fullName>
    </submittedName>
</protein>
<evidence type="ECO:0000256" key="7">
    <source>
        <dbReference type="ARBA" id="ARBA00023053"/>
    </source>
</evidence>
<evidence type="ECO:0000313" key="16">
    <source>
        <dbReference type="Proteomes" id="UP000285777"/>
    </source>
</evidence>
<keyword evidence="6 14" id="KW-1133">Transmembrane helix</keyword>
<dbReference type="GO" id="GO:0015075">
    <property type="term" value="F:monoatomic ion transmembrane transporter activity"/>
    <property type="evidence" value="ECO:0007669"/>
    <property type="project" value="UniProtKB-ARBA"/>
</dbReference>
<evidence type="ECO:0000256" key="4">
    <source>
        <dbReference type="ARBA" id="ARBA00022475"/>
    </source>
</evidence>
<comment type="caution">
    <text evidence="15">The sequence shown here is derived from an EMBL/GenBank/DDBJ whole genome shotgun (WGS) entry which is preliminary data.</text>
</comment>
<dbReference type="PROSITE" id="PS00456">
    <property type="entry name" value="NA_SOLUT_SYMP_1"/>
    <property type="match status" value="1"/>
</dbReference>
<dbReference type="InterPro" id="IPR018212">
    <property type="entry name" value="Na/solute_symporter_CS"/>
</dbReference>
<dbReference type="PANTHER" id="PTHR42985">
    <property type="entry name" value="SODIUM-COUPLED MONOCARBOXYLATE TRANSPORTER"/>
    <property type="match status" value="1"/>
</dbReference>
<keyword evidence="5 14" id="KW-0812">Transmembrane</keyword>
<feature type="transmembrane region" description="Helical" evidence="14">
    <location>
        <begin position="268"/>
        <end position="293"/>
    </location>
</feature>
<dbReference type="GO" id="GO:0006814">
    <property type="term" value="P:sodium ion transport"/>
    <property type="evidence" value="ECO:0007669"/>
    <property type="project" value="UniProtKB-KW"/>
</dbReference>
<evidence type="ECO:0000256" key="3">
    <source>
        <dbReference type="ARBA" id="ARBA00022448"/>
    </source>
</evidence>
<accession>A0A415BPT3</accession>
<dbReference type="GO" id="GO:0005886">
    <property type="term" value="C:plasma membrane"/>
    <property type="evidence" value="ECO:0007669"/>
    <property type="project" value="UniProtKB-SubCell"/>
</dbReference>
<dbReference type="EMBL" id="QRLF01000023">
    <property type="protein sequence ID" value="RHI89152.1"/>
    <property type="molecule type" value="Genomic_DNA"/>
</dbReference>
<feature type="transmembrane region" description="Helical" evidence="14">
    <location>
        <begin position="397"/>
        <end position="418"/>
    </location>
</feature>
<organism evidence="15 16">
    <name type="scientific">Phocaeicola vulgatus</name>
    <name type="common">Bacteroides vulgatus</name>
    <dbReference type="NCBI Taxonomy" id="821"/>
    <lineage>
        <taxon>Bacteria</taxon>
        <taxon>Pseudomonadati</taxon>
        <taxon>Bacteroidota</taxon>
        <taxon>Bacteroidia</taxon>
        <taxon>Bacteroidales</taxon>
        <taxon>Bacteroidaceae</taxon>
        <taxon>Phocaeicola</taxon>
    </lineage>
</organism>